<dbReference type="GO" id="GO:0005737">
    <property type="term" value="C:cytoplasm"/>
    <property type="evidence" value="ECO:0007669"/>
    <property type="project" value="TreeGrafter"/>
</dbReference>
<sequence length="254" mass="30491">MTMKGFIFFCMGTLVLYKCKRRPISQKIDGIIFWETGVNFAYQLGIVKYMQQTFYLQDYKFCGISGGCHCAFILSNQIKADDFFNQFILEIFNSSNQNKYNSVFDICKRALYKLYKSICDLQHMNTKMYISMTKVYPYLHNHTVSKFNNYNEMFNSIKSSQYIPFLFGRPYTIYNNEKYIDGYLSSYFHYKPTNENWVAIRIWDFHFYYYLTSIINFGYLFDDSYHHTCFNNGYKDAQKKHDYFLELGFKPIIS</sequence>
<dbReference type="GO" id="GO:0004806">
    <property type="term" value="F:triacylglycerol lipase activity"/>
    <property type="evidence" value="ECO:0007669"/>
    <property type="project" value="TreeGrafter"/>
</dbReference>
<dbReference type="GO" id="GO:0005811">
    <property type="term" value="C:lipid droplet"/>
    <property type="evidence" value="ECO:0007669"/>
    <property type="project" value="TreeGrafter"/>
</dbReference>
<dbReference type="InterPro" id="IPR016035">
    <property type="entry name" value="Acyl_Trfase/lysoPLipase"/>
</dbReference>
<accession>A0A6C0KIW0</accession>
<evidence type="ECO:0000313" key="1">
    <source>
        <dbReference type="EMBL" id="QHU17885.1"/>
    </source>
</evidence>
<proteinExistence type="predicted"/>
<dbReference type="AlphaFoldDB" id="A0A6C0KIW0"/>
<protein>
    <recommendedName>
        <fullName evidence="2">PNPLA domain-containing protein</fullName>
    </recommendedName>
</protein>
<dbReference type="EMBL" id="MN740919">
    <property type="protein sequence ID" value="QHU17885.1"/>
    <property type="molecule type" value="Genomic_DNA"/>
</dbReference>
<dbReference type="PANTHER" id="PTHR12406">
    <property type="entry name" value="CALCIUM-INDEPENDENT PHOSPHOLIPASE A2 IPLA2 -RELATED"/>
    <property type="match status" value="1"/>
</dbReference>
<dbReference type="InterPro" id="IPR033562">
    <property type="entry name" value="PLPL"/>
</dbReference>
<organism evidence="1">
    <name type="scientific">viral metagenome</name>
    <dbReference type="NCBI Taxonomy" id="1070528"/>
    <lineage>
        <taxon>unclassified sequences</taxon>
        <taxon>metagenomes</taxon>
        <taxon>organismal metagenomes</taxon>
    </lineage>
</organism>
<dbReference type="GO" id="GO:0055088">
    <property type="term" value="P:lipid homeostasis"/>
    <property type="evidence" value="ECO:0007669"/>
    <property type="project" value="TreeGrafter"/>
</dbReference>
<dbReference type="PANTHER" id="PTHR12406:SF7">
    <property type="entry name" value="PATATIN-LIKE PHOSPHOLIPASE DOMAIN-CONTAINING PROTEIN 4"/>
    <property type="match status" value="1"/>
</dbReference>
<dbReference type="GO" id="GO:0016020">
    <property type="term" value="C:membrane"/>
    <property type="evidence" value="ECO:0007669"/>
    <property type="project" value="TreeGrafter"/>
</dbReference>
<reference evidence="1" key="1">
    <citation type="journal article" date="2020" name="Nature">
        <title>Giant virus diversity and host interactions through global metagenomics.</title>
        <authorList>
            <person name="Schulz F."/>
            <person name="Roux S."/>
            <person name="Paez-Espino D."/>
            <person name="Jungbluth S."/>
            <person name="Walsh D.A."/>
            <person name="Denef V.J."/>
            <person name="McMahon K.D."/>
            <person name="Konstantinidis K.T."/>
            <person name="Eloe-Fadrosh E.A."/>
            <person name="Kyrpides N.C."/>
            <person name="Woyke T."/>
        </authorList>
    </citation>
    <scope>NUCLEOTIDE SEQUENCE</scope>
    <source>
        <strain evidence="1">GVMAG-S-3300012919-55</strain>
    </source>
</reference>
<dbReference type="SUPFAM" id="SSF52151">
    <property type="entry name" value="FabD/lysophospholipase-like"/>
    <property type="match status" value="1"/>
</dbReference>
<dbReference type="GO" id="GO:0019433">
    <property type="term" value="P:triglyceride catabolic process"/>
    <property type="evidence" value="ECO:0007669"/>
    <property type="project" value="TreeGrafter"/>
</dbReference>
<evidence type="ECO:0008006" key="2">
    <source>
        <dbReference type="Google" id="ProtNLM"/>
    </source>
</evidence>
<name>A0A6C0KIW0_9ZZZZ</name>